<dbReference type="Proteomes" id="UP000234950">
    <property type="component" value="Unassembled WGS sequence"/>
</dbReference>
<feature type="domain" description="N-acetylmuramoyl-L-alanine amidase" evidence="5">
    <location>
        <begin position="17"/>
        <end position="145"/>
    </location>
</feature>
<dbReference type="AlphaFoldDB" id="A0A2N5HR46"/>
<accession>A0A2N5HR46</accession>
<dbReference type="PANTHER" id="PTHR41533">
    <property type="entry name" value="L,D-TRANSPEPTIDASE HI_1667-RELATED"/>
    <property type="match status" value="1"/>
</dbReference>
<sequence>MAFEILTVDQVIQRLKGRKYRYTQVHHTWEPSHNDFNGKNHLQLQQAMRNYHVNTRGWDDIGQHVTLMPDGLFVTGRPFNETPAGIVGYNEGAFMTEMLGNFDIGHDVLEGAQLNSMLKLQHFLVTSCGAQIMFHREHASKTCPGTSIDRDKFVSQAINYGNIHPTLVAAAHTEQPSAVPLSTSSKSKPTSTSGPNLLQLGDTGPDVKKLQQYLLKAGEKLPKYGVDGDFGKETEAAVRSFQSRHGLAVDGIVGPKTKAKLEAVVNAADRPYPGHLIKRGSKDAANIKLIQKRVGVAPDGIFGPKTEAAVKAYQRSYGLAADGIVGPKTWAVMF</sequence>
<dbReference type="SUPFAM" id="SSF47090">
    <property type="entry name" value="PGBD-like"/>
    <property type="match status" value="2"/>
</dbReference>
<organism evidence="6 7">
    <name type="scientific">Neobacillus cucumis</name>
    <dbReference type="NCBI Taxonomy" id="1740721"/>
    <lineage>
        <taxon>Bacteria</taxon>
        <taxon>Bacillati</taxon>
        <taxon>Bacillota</taxon>
        <taxon>Bacilli</taxon>
        <taxon>Bacillales</taxon>
        <taxon>Bacillaceae</taxon>
        <taxon>Neobacillus</taxon>
    </lineage>
</organism>
<dbReference type="GO" id="GO:0009253">
    <property type="term" value="P:peptidoglycan catabolic process"/>
    <property type="evidence" value="ECO:0007669"/>
    <property type="project" value="InterPro"/>
</dbReference>
<comment type="caution">
    <text evidence="6">The sequence shown here is derived from an EMBL/GenBank/DDBJ whole genome shotgun (WGS) entry which is preliminary data.</text>
</comment>
<dbReference type="InterPro" id="IPR036365">
    <property type="entry name" value="PGBD-like_sf"/>
</dbReference>
<evidence type="ECO:0000256" key="2">
    <source>
        <dbReference type="ARBA" id="ARBA00032390"/>
    </source>
</evidence>
<dbReference type="InterPro" id="IPR052905">
    <property type="entry name" value="LD-transpeptidase_YkuD-like"/>
</dbReference>
<evidence type="ECO:0000259" key="5">
    <source>
        <dbReference type="Pfam" id="PF01510"/>
    </source>
</evidence>
<dbReference type="RefSeq" id="WP_101646754.1">
    <property type="nucleotide sequence ID" value="NZ_PGVE01000024.1"/>
</dbReference>
<dbReference type="EMBL" id="PGVE01000024">
    <property type="protein sequence ID" value="PLS08010.1"/>
    <property type="molecule type" value="Genomic_DNA"/>
</dbReference>
<protein>
    <recommendedName>
        <fullName evidence="2">Autolysin</fullName>
    </recommendedName>
    <alternativeName>
        <fullName evidence="1">Cell wall hydrolase</fullName>
    </alternativeName>
</protein>
<feature type="compositionally biased region" description="Low complexity" evidence="3">
    <location>
        <begin position="182"/>
        <end position="193"/>
    </location>
</feature>
<reference evidence="6 7" key="1">
    <citation type="submission" date="2017-11" db="EMBL/GenBank/DDBJ databases">
        <title>Comparitive Functional Genomics of Dry Heat Resistant strains isolated from the Viking Spacecraft.</title>
        <authorList>
            <person name="Seuylemezian A."/>
            <person name="Cooper K."/>
            <person name="Vaishampayan P."/>
        </authorList>
    </citation>
    <scope>NUCLEOTIDE SEQUENCE [LARGE SCALE GENOMIC DNA]</scope>
    <source>
        <strain evidence="6 7">V32-6</strain>
    </source>
</reference>
<dbReference type="Pfam" id="PF01471">
    <property type="entry name" value="PG_binding_1"/>
    <property type="match status" value="2"/>
</dbReference>
<feature type="region of interest" description="Disordered" evidence="3">
    <location>
        <begin position="174"/>
        <end position="204"/>
    </location>
</feature>
<keyword evidence="7" id="KW-1185">Reference proteome</keyword>
<evidence type="ECO:0000259" key="4">
    <source>
        <dbReference type="Pfam" id="PF01471"/>
    </source>
</evidence>
<proteinExistence type="predicted"/>
<dbReference type="SUPFAM" id="SSF55846">
    <property type="entry name" value="N-acetylmuramoyl-L-alanine amidase-like"/>
    <property type="match status" value="1"/>
</dbReference>
<dbReference type="InterPro" id="IPR002477">
    <property type="entry name" value="Peptidoglycan-bd-like"/>
</dbReference>
<dbReference type="OrthoDB" id="9812621at2"/>
<dbReference type="Gene3D" id="1.10.101.10">
    <property type="entry name" value="PGBD-like superfamily/PGBD"/>
    <property type="match status" value="2"/>
</dbReference>
<dbReference type="InterPro" id="IPR002502">
    <property type="entry name" value="Amidase_domain"/>
</dbReference>
<dbReference type="Pfam" id="PF01510">
    <property type="entry name" value="Amidase_2"/>
    <property type="match status" value="1"/>
</dbReference>
<dbReference type="Gene3D" id="3.40.80.10">
    <property type="entry name" value="Peptidoglycan recognition protein-like"/>
    <property type="match status" value="1"/>
</dbReference>
<dbReference type="PANTHER" id="PTHR41533:SF1">
    <property type="entry name" value="L,D-TRANSPEPTIDASE YCBB-RELATED"/>
    <property type="match status" value="1"/>
</dbReference>
<dbReference type="InterPro" id="IPR036366">
    <property type="entry name" value="PGBDSf"/>
</dbReference>
<evidence type="ECO:0000313" key="7">
    <source>
        <dbReference type="Proteomes" id="UP000234950"/>
    </source>
</evidence>
<gene>
    <name evidence="6" type="ORF">CVD27_04860</name>
</gene>
<dbReference type="InterPro" id="IPR036505">
    <property type="entry name" value="Amidase/PGRP_sf"/>
</dbReference>
<name>A0A2N5HR46_9BACI</name>
<evidence type="ECO:0000256" key="1">
    <source>
        <dbReference type="ARBA" id="ARBA00030881"/>
    </source>
</evidence>
<feature type="domain" description="Peptidoglycan binding-like" evidence="4">
    <location>
        <begin position="203"/>
        <end position="261"/>
    </location>
</feature>
<feature type="domain" description="Peptidoglycan binding-like" evidence="4">
    <location>
        <begin position="297"/>
        <end position="333"/>
    </location>
</feature>
<evidence type="ECO:0000313" key="6">
    <source>
        <dbReference type="EMBL" id="PLS08010.1"/>
    </source>
</evidence>
<dbReference type="GO" id="GO:0008745">
    <property type="term" value="F:N-acetylmuramoyl-L-alanine amidase activity"/>
    <property type="evidence" value="ECO:0007669"/>
    <property type="project" value="InterPro"/>
</dbReference>
<evidence type="ECO:0000256" key="3">
    <source>
        <dbReference type="SAM" id="MobiDB-lite"/>
    </source>
</evidence>